<dbReference type="RefSeq" id="WP_011415231.1">
    <property type="nucleotide sequence ID" value="NC_007722.1"/>
</dbReference>
<keyword evidence="4" id="KW-1185">Reference proteome</keyword>
<dbReference type="InterPro" id="IPR011335">
    <property type="entry name" value="Restrct_endonuc-II-like"/>
</dbReference>
<dbReference type="PANTHER" id="PTHR38590:SF1">
    <property type="entry name" value="BLL0828 PROTEIN"/>
    <property type="match status" value="1"/>
</dbReference>
<dbReference type="CDD" id="cd01038">
    <property type="entry name" value="Endonuclease_DUF559"/>
    <property type="match status" value="1"/>
</dbReference>
<dbReference type="SUPFAM" id="SSF52980">
    <property type="entry name" value="Restriction endonuclease-like"/>
    <property type="match status" value="1"/>
</dbReference>
<feature type="region of interest" description="Disordered" evidence="1">
    <location>
        <begin position="1"/>
        <end position="24"/>
    </location>
</feature>
<dbReference type="STRING" id="314225.ELI_11580"/>
<name>Q2N7D3_ERYLH</name>
<dbReference type="KEGG" id="eli:ELI_11580"/>
<dbReference type="AlphaFoldDB" id="Q2N7D3"/>
<dbReference type="Pfam" id="PF04480">
    <property type="entry name" value="DUF559"/>
    <property type="match status" value="1"/>
</dbReference>
<dbReference type="InterPro" id="IPR047216">
    <property type="entry name" value="Endonuclease_DUF559_bact"/>
</dbReference>
<protein>
    <recommendedName>
        <fullName evidence="2">DUF559 domain-containing protein</fullName>
    </recommendedName>
</protein>
<evidence type="ECO:0000313" key="4">
    <source>
        <dbReference type="Proteomes" id="UP000008808"/>
    </source>
</evidence>
<organism evidence="3 4">
    <name type="scientific">Erythrobacter litoralis (strain HTCC2594)</name>
    <dbReference type="NCBI Taxonomy" id="314225"/>
    <lineage>
        <taxon>Bacteria</taxon>
        <taxon>Pseudomonadati</taxon>
        <taxon>Pseudomonadota</taxon>
        <taxon>Alphaproteobacteria</taxon>
        <taxon>Sphingomonadales</taxon>
        <taxon>Erythrobacteraceae</taxon>
        <taxon>Erythrobacter/Porphyrobacter group</taxon>
        <taxon>Erythrobacter</taxon>
    </lineage>
</organism>
<dbReference type="PANTHER" id="PTHR38590">
    <property type="entry name" value="BLL0828 PROTEIN"/>
    <property type="match status" value="1"/>
</dbReference>
<dbReference type="Proteomes" id="UP000008808">
    <property type="component" value="Chromosome"/>
</dbReference>
<sequence>MPTWNPRNTKRARKLRNTATPAEQRLWQHLSRSQPGAKFSRQMPVGPWYADFLCRELKLVIELDGFSHDVQPDRDERRDADLRELGYHVLHFTNADVMNNTEGVVIAIQRKIADLRGLK</sequence>
<dbReference type="EMBL" id="CP000157">
    <property type="protein sequence ID" value="ABC64408.1"/>
    <property type="molecule type" value="Genomic_DNA"/>
</dbReference>
<gene>
    <name evidence="3" type="ordered locus">ELI_11580</name>
</gene>
<evidence type="ECO:0000313" key="3">
    <source>
        <dbReference type="EMBL" id="ABC64408.1"/>
    </source>
</evidence>
<reference evidence="4" key="1">
    <citation type="journal article" date="2009" name="J. Bacteriol.">
        <title>Complete genome sequence of Erythrobacter litoralis HTCC2594.</title>
        <authorList>
            <person name="Oh H.M."/>
            <person name="Giovannoni S.J."/>
            <person name="Ferriera S."/>
            <person name="Johnson J."/>
            <person name="Cho J.C."/>
        </authorList>
    </citation>
    <scope>NUCLEOTIDE SEQUENCE [LARGE SCALE GENOMIC DNA]</scope>
    <source>
        <strain evidence="4">HTCC2594</strain>
    </source>
</reference>
<dbReference type="eggNOG" id="COG2852">
    <property type="taxonomic scope" value="Bacteria"/>
</dbReference>
<dbReference type="Gene3D" id="3.40.960.10">
    <property type="entry name" value="VSR Endonuclease"/>
    <property type="match status" value="1"/>
</dbReference>
<proteinExistence type="predicted"/>
<dbReference type="InterPro" id="IPR007569">
    <property type="entry name" value="DUF559"/>
</dbReference>
<accession>Q2N7D3</accession>
<evidence type="ECO:0000259" key="2">
    <source>
        <dbReference type="Pfam" id="PF04480"/>
    </source>
</evidence>
<dbReference type="HOGENOM" id="CLU_107928_1_0_5"/>
<evidence type="ECO:0000256" key="1">
    <source>
        <dbReference type="SAM" id="MobiDB-lite"/>
    </source>
</evidence>
<feature type="domain" description="DUF559" evidence="2">
    <location>
        <begin position="8"/>
        <end position="112"/>
    </location>
</feature>
<dbReference type="OrthoDB" id="9798754at2"/>